<dbReference type="AlphaFoldDB" id="W5J725"/>
<dbReference type="Proteomes" id="UP000000673">
    <property type="component" value="Unassembled WGS sequence"/>
</dbReference>
<dbReference type="eggNOG" id="ENOG502SEHJ">
    <property type="taxonomic scope" value="Eukaryota"/>
</dbReference>
<accession>W5J725</accession>
<protein>
    <submittedName>
        <fullName evidence="1 2">Uncharacterized protein</fullName>
    </submittedName>
</protein>
<gene>
    <name evidence="1" type="ORF">AND_008621</name>
</gene>
<evidence type="ECO:0000313" key="2">
    <source>
        <dbReference type="EnsemblMetazoa" id="ADAC008621-PA"/>
    </source>
</evidence>
<keyword evidence="3" id="KW-1185">Reference proteome</keyword>
<sequence>MQSPVVPVGFASTIVPLAVRCRGVSRHFFIRESILEVSGHRRITYAQYKAMMNCIFYLERRCQVFGLFLFGGNVTLVKRIFEKIKSGDDHLYDYICSKDAPRECAVALRRFIIASKLQILPLRCLSVLCGNIRDVPARVVALDMLNLLKSEYDGPRLLFAKYYLHLMRSLTLRGYLRPTEMQSIYSPFVAMPNVFRSGTPEIRANTLTKAAVVLEMLLLVELLEDSAALEHEMRSTLASYRSYQPKKQ</sequence>
<reference evidence="2" key="4">
    <citation type="submission" date="2015-06" db="UniProtKB">
        <authorList>
            <consortium name="EnsemblMetazoa"/>
        </authorList>
    </citation>
    <scope>IDENTIFICATION</scope>
</reference>
<dbReference type="VEuPathDB" id="VectorBase:ADAC008621"/>
<dbReference type="HOGENOM" id="CLU_1176295_0_0_1"/>
<organism evidence="1">
    <name type="scientific">Anopheles darlingi</name>
    <name type="common">Mosquito</name>
    <dbReference type="NCBI Taxonomy" id="43151"/>
    <lineage>
        <taxon>Eukaryota</taxon>
        <taxon>Metazoa</taxon>
        <taxon>Ecdysozoa</taxon>
        <taxon>Arthropoda</taxon>
        <taxon>Hexapoda</taxon>
        <taxon>Insecta</taxon>
        <taxon>Pterygota</taxon>
        <taxon>Neoptera</taxon>
        <taxon>Endopterygota</taxon>
        <taxon>Diptera</taxon>
        <taxon>Nematocera</taxon>
        <taxon>Culicoidea</taxon>
        <taxon>Culicidae</taxon>
        <taxon>Anophelinae</taxon>
        <taxon>Anopheles</taxon>
    </lineage>
</organism>
<dbReference type="EMBL" id="ADMH02002045">
    <property type="protein sequence ID" value="ETN59776.1"/>
    <property type="molecule type" value="Genomic_DNA"/>
</dbReference>
<proteinExistence type="predicted"/>
<evidence type="ECO:0000313" key="1">
    <source>
        <dbReference type="EMBL" id="ETN59776.1"/>
    </source>
</evidence>
<name>W5J725_ANODA</name>
<evidence type="ECO:0000313" key="3">
    <source>
        <dbReference type="Proteomes" id="UP000000673"/>
    </source>
</evidence>
<dbReference type="EnsemblMetazoa" id="ADAC008621-RA">
    <property type="protein sequence ID" value="ADAC008621-PA"/>
    <property type="gene ID" value="ADAC008621"/>
</dbReference>
<dbReference type="OMA" id="ECAMAFH"/>
<reference evidence="1" key="3">
    <citation type="journal article" date="2013" name="Nucleic Acids Res.">
        <title>The genome of Anopheles darlingi, the main neotropical malaria vector.</title>
        <authorList>
            <person name="Marinotti O."/>
            <person name="Cerqueira G.C."/>
            <person name="de Almeida L.G."/>
            <person name="Ferro M.I."/>
            <person name="Loreto E.L."/>
            <person name="Zaha A."/>
            <person name="Teixeira S.M."/>
            <person name="Wespiser A.R."/>
            <person name="Almeida E Silva A."/>
            <person name="Schlindwein A.D."/>
            <person name="Pacheco A.C."/>
            <person name="Silva A.L."/>
            <person name="Graveley B.R."/>
            <person name="Walenz B.P."/>
            <person name="Lima Bde A."/>
            <person name="Ribeiro C.A."/>
            <person name="Nunes-Silva C.G."/>
            <person name="de Carvalho C.R."/>
            <person name="Soares C.M."/>
            <person name="de Menezes C.B."/>
            <person name="Matiolli C."/>
            <person name="Caffrey D."/>
            <person name="Araujo D.A."/>
            <person name="de Oliveira D.M."/>
            <person name="Golenbock D."/>
            <person name="Grisard E.C."/>
            <person name="Fantinatti-Garboggini F."/>
            <person name="de Carvalho F.M."/>
            <person name="Barcellos F.G."/>
            <person name="Prosdocimi F."/>
            <person name="May G."/>
            <person name="Azevedo Junior G.M."/>
            <person name="Guimaraes G.M."/>
            <person name="Goldman G.H."/>
            <person name="Padilha I.Q."/>
            <person name="Batista Jda S."/>
            <person name="Ferro J.A."/>
            <person name="Ribeiro J.M."/>
            <person name="Fietto J.L."/>
            <person name="Dabbas K.M."/>
            <person name="Cerdeira L."/>
            <person name="Agnez-Lima L.F."/>
            <person name="Brocchi M."/>
            <person name="de Carvalho M.O."/>
            <person name="Teixeira Mde M."/>
            <person name="Diniz Maia Mde M."/>
            <person name="Goldman M.H."/>
            <person name="Cruz Schneider M.P."/>
            <person name="Felipe M.S."/>
            <person name="Hungria M."/>
            <person name="Nicolas M.F."/>
            <person name="Pereira M."/>
            <person name="Montes M.A."/>
            <person name="Cantao M.E."/>
            <person name="Vincentz M."/>
            <person name="Rafael M.S."/>
            <person name="Silverman N."/>
            <person name="Stoco P.H."/>
            <person name="Souza R.C."/>
            <person name="Vicentini R."/>
            <person name="Gazzinelli R.T."/>
            <person name="Neves Rde O."/>
            <person name="Silva R."/>
            <person name="Astolfi-Filho S."/>
            <person name="Maciel T.E."/>
            <person name="Urmenyi T.P."/>
            <person name="Tadei W.P."/>
            <person name="Camargo E.P."/>
            <person name="de Vasconcelos A.T."/>
        </authorList>
    </citation>
    <scope>NUCLEOTIDE SEQUENCE</scope>
</reference>
<reference evidence="1" key="2">
    <citation type="submission" date="2010-05" db="EMBL/GenBank/DDBJ databases">
        <authorList>
            <person name="Almeida L.G."/>
            <person name="Nicolas M.F."/>
            <person name="Souza R.C."/>
            <person name="Vasconcelos A.T.R."/>
        </authorList>
    </citation>
    <scope>NUCLEOTIDE SEQUENCE</scope>
</reference>
<reference evidence="1 3" key="1">
    <citation type="journal article" date="2010" name="BMC Genomics">
        <title>Combination of measures distinguishes pre-miRNAs from other stem-loops in the genome of the newly sequenced Anopheles darlingi.</title>
        <authorList>
            <person name="Mendes N.D."/>
            <person name="Freitas A.T."/>
            <person name="Vasconcelos A.T."/>
            <person name="Sagot M.F."/>
        </authorList>
    </citation>
    <scope>NUCLEOTIDE SEQUENCE</scope>
</reference>